<protein>
    <submittedName>
        <fullName evidence="1">Uncharacterized protein</fullName>
    </submittedName>
</protein>
<gene>
    <name evidence="1" type="ORF">HK099_004042</name>
</gene>
<evidence type="ECO:0000313" key="2">
    <source>
        <dbReference type="Proteomes" id="UP001211065"/>
    </source>
</evidence>
<reference evidence="1" key="1">
    <citation type="submission" date="2020-05" db="EMBL/GenBank/DDBJ databases">
        <title>Phylogenomic resolution of chytrid fungi.</title>
        <authorList>
            <person name="Stajich J.E."/>
            <person name="Amses K."/>
            <person name="Simmons R."/>
            <person name="Seto K."/>
            <person name="Myers J."/>
            <person name="Bonds A."/>
            <person name="Quandt C.A."/>
            <person name="Barry K."/>
            <person name="Liu P."/>
            <person name="Grigoriev I."/>
            <person name="Longcore J.E."/>
            <person name="James T.Y."/>
        </authorList>
    </citation>
    <scope>NUCLEOTIDE SEQUENCE</scope>
    <source>
        <strain evidence="1">JEL0476</strain>
    </source>
</reference>
<accession>A0AAD5Y0I4</accession>
<keyword evidence="2" id="KW-1185">Reference proteome</keyword>
<dbReference type="EMBL" id="JADGJW010000276">
    <property type="protein sequence ID" value="KAJ3220752.1"/>
    <property type="molecule type" value="Genomic_DNA"/>
</dbReference>
<name>A0AAD5Y0I4_9FUNG</name>
<evidence type="ECO:0000313" key="1">
    <source>
        <dbReference type="EMBL" id="KAJ3220752.1"/>
    </source>
</evidence>
<dbReference type="Proteomes" id="UP001211065">
    <property type="component" value="Unassembled WGS sequence"/>
</dbReference>
<proteinExistence type="predicted"/>
<dbReference type="AlphaFoldDB" id="A0AAD5Y0I4"/>
<sequence length="281" mass="32707">MFSEKRKVHQRFARGCIELRTFSNIYCYHSTSEIGELTIEERELSNYLGTSYENLALDLLKSETKSVTDKIITDTSLFSNSKQLIVENEKILNPLKKKKIKNRNQKIINLDESENYDVSLVSPKVEIEPGILDVSSLFSKNNTSKLLDFDKQIYDVEAECFKSDLTVYSNFTEGPCEMENKFLKKIMEVTDEKENSRQKSYSIYNTLNLPCENNITVVTENRFKPFSIFDEKLVIGTERKSKFRASERVSNLYQVYGQPEEYNTKKLKKRKRTVLGEVENV</sequence>
<organism evidence="1 2">
    <name type="scientific">Clydaea vesicula</name>
    <dbReference type="NCBI Taxonomy" id="447962"/>
    <lineage>
        <taxon>Eukaryota</taxon>
        <taxon>Fungi</taxon>
        <taxon>Fungi incertae sedis</taxon>
        <taxon>Chytridiomycota</taxon>
        <taxon>Chytridiomycota incertae sedis</taxon>
        <taxon>Chytridiomycetes</taxon>
        <taxon>Lobulomycetales</taxon>
        <taxon>Lobulomycetaceae</taxon>
        <taxon>Clydaea</taxon>
    </lineage>
</organism>
<comment type="caution">
    <text evidence="1">The sequence shown here is derived from an EMBL/GenBank/DDBJ whole genome shotgun (WGS) entry which is preliminary data.</text>
</comment>